<feature type="compositionally biased region" description="Low complexity" evidence="5">
    <location>
        <begin position="1675"/>
        <end position="1685"/>
    </location>
</feature>
<dbReference type="GO" id="GO:0005096">
    <property type="term" value="F:GTPase activator activity"/>
    <property type="evidence" value="ECO:0007669"/>
    <property type="project" value="TreeGrafter"/>
</dbReference>
<feature type="region of interest" description="Disordered" evidence="5">
    <location>
        <begin position="377"/>
        <end position="396"/>
    </location>
</feature>
<dbReference type="FunFam" id="2.30.29.30:FF:000018">
    <property type="entry name" value="E3 SUMO-protein ligase RanBP2"/>
    <property type="match status" value="3"/>
</dbReference>
<evidence type="ECO:0000256" key="5">
    <source>
        <dbReference type="SAM" id="MobiDB-lite"/>
    </source>
</evidence>
<evidence type="ECO:0000259" key="7">
    <source>
        <dbReference type="PROSITE" id="PS50199"/>
    </source>
</evidence>
<organism evidence="8">
    <name type="scientific">Ornithodoros turicata</name>
    <dbReference type="NCBI Taxonomy" id="34597"/>
    <lineage>
        <taxon>Eukaryota</taxon>
        <taxon>Metazoa</taxon>
        <taxon>Ecdysozoa</taxon>
        <taxon>Arthropoda</taxon>
        <taxon>Chelicerata</taxon>
        <taxon>Arachnida</taxon>
        <taxon>Acari</taxon>
        <taxon>Parasitiformes</taxon>
        <taxon>Ixodida</taxon>
        <taxon>Ixodoidea</taxon>
        <taxon>Argasidae</taxon>
        <taxon>Ornithodorinae</taxon>
        <taxon>Ornithodoros</taxon>
    </lineage>
</organism>
<dbReference type="GO" id="GO:0008270">
    <property type="term" value="F:zinc ion binding"/>
    <property type="evidence" value="ECO:0007669"/>
    <property type="project" value="UniProtKB-KW"/>
</dbReference>
<keyword evidence="2 4" id="KW-0863">Zinc-finger</keyword>
<keyword evidence="3" id="KW-0862">Zinc</keyword>
<feature type="region of interest" description="Disordered" evidence="5">
    <location>
        <begin position="513"/>
        <end position="535"/>
    </location>
</feature>
<feature type="region of interest" description="Disordered" evidence="5">
    <location>
        <begin position="1377"/>
        <end position="1411"/>
    </location>
</feature>
<dbReference type="SMART" id="SM00547">
    <property type="entry name" value="ZnF_RBZ"/>
    <property type="match status" value="1"/>
</dbReference>
<feature type="region of interest" description="Disordered" evidence="5">
    <location>
        <begin position="1187"/>
        <end position="1220"/>
    </location>
</feature>
<feature type="compositionally biased region" description="Low complexity" evidence="5">
    <location>
        <begin position="960"/>
        <end position="976"/>
    </location>
</feature>
<dbReference type="PROSITE" id="PS50199">
    <property type="entry name" value="ZF_RANBP2_2"/>
    <property type="match status" value="1"/>
</dbReference>
<feature type="domain" description="RanBD1" evidence="6">
    <location>
        <begin position="1785"/>
        <end position="1922"/>
    </location>
</feature>
<feature type="compositionally biased region" description="Acidic residues" evidence="5">
    <location>
        <begin position="1949"/>
        <end position="1969"/>
    </location>
</feature>
<feature type="compositionally biased region" description="Polar residues" evidence="5">
    <location>
        <begin position="1208"/>
        <end position="1219"/>
    </location>
</feature>
<feature type="compositionally biased region" description="Polar residues" evidence="5">
    <location>
        <begin position="524"/>
        <end position="535"/>
    </location>
</feature>
<dbReference type="GO" id="GO:0005737">
    <property type="term" value="C:cytoplasm"/>
    <property type="evidence" value="ECO:0007669"/>
    <property type="project" value="TreeGrafter"/>
</dbReference>
<feature type="region of interest" description="Disordered" evidence="5">
    <location>
        <begin position="1738"/>
        <end position="1779"/>
    </location>
</feature>
<dbReference type="InterPro" id="IPR000156">
    <property type="entry name" value="Ran_bind_dom"/>
</dbReference>
<dbReference type="PROSITE" id="PS50196">
    <property type="entry name" value="RANBD1"/>
    <property type="match status" value="4"/>
</dbReference>
<dbReference type="Gene3D" id="2.30.29.30">
    <property type="entry name" value="Pleckstrin-homology domain (PH domain)/Phosphotyrosine-binding domain (PTB)"/>
    <property type="match status" value="5"/>
</dbReference>
<keyword evidence="1" id="KW-0479">Metal-binding</keyword>
<dbReference type="Pfam" id="PF00638">
    <property type="entry name" value="Ran_BP1"/>
    <property type="match status" value="5"/>
</dbReference>
<feature type="domain" description="RanBP2-type" evidence="7">
    <location>
        <begin position="1232"/>
        <end position="1261"/>
    </location>
</feature>
<dbReference type="GO" id="GO:0006913">
    <property type="term" value="P:nucleocytoplasmic transport"/>
    <property type="evidence" value="ECO:0007669"/>
    <property type="project" value="InterPro"/>
</dbReference>
<feature type="domain" description="RanBD1" evidence="6">
    <location>
        <begin position="1417"/>
        <end position="1550"/>
    </location>
</feature>
<evidence type="ECO:0000259" key="6">
    <source>
        <dbReference type="PROSITE" id="PS50196"/>
    </source>
</evidence>
<evidence type="ECO:0000256" key="1">
    <source>
        <dbReference type="ARBA" id="ARBA00022723"/>
    </source>
</evidence>
<dbReference type="PANTHER" id="PTHR23138">
    <property type="entry name" value="RAN BINDING PROTEIN"/>
    <property type="match status" value="1"/>
</dbReference>
<feature type="domain" description="RanBD1" evidence="6">
    <location>
        <begin position="660"/>
        <end position="793"/>
    </location>
</feature>
<evidence type="ECO:0000313" key="8">
    <source>
        <dbReference type="EMBL" id="MBY09904.1"/>
    </source>
</evidence>
<dbReference type="GO" id="GO:0005643">
    <property type="term" value="C:nuclear pore"/>
    <property type="evidence" value="ECO:0007669"/>
    <property type="project" value="TreeGrafter"/>
</dbReference>
<feature type="region of interest" description="Disordered" evidence="5">
    <location>
        <begin position="304"/>
        <end position="327"/>
    </location>
</feature>
<feature type="compositionally biased region" description="Low complexity" evidence="5">
    <location>
        <begin position="1382"/>
        <end position="1397"/>
    </location>
</feature>
<accession>A0A2R5LK59</accession>
<dbReference type="EMBL" id="GGLE01005778">
    <property type="protein sequence ID" value="MBY09904.1"/>
    <property type="molecule type" value="Transcribed_RNA"/>
</dbReference>
<dbReference type="PANTHER" id="PTHR23138:SF87">
    <property type="entry name" value="E3 SUMO-PROTEIN LIGASE RANBP2"/>
    <property type="match status" value="1"/>
</dbReference>
<feature type="region of interest" description="Disordered" evidence="5">
    <location>
        <begin position="1925"/>
        <end position="1969"/>
    </location>
</feature>
<feature type="region of interest" description="Disordered" evidence="5">
    <location>
        <begin position="1003"/>
        <end position="1040"/>
    </location>
</feature>
<feature type="domain" description="RanBD1" evidence="6">
    <location>
        <begin position="1051"/>
        <end position="1187"/>
    </location>
</feature>
<dbReference type="InterPro" id="IPR011993">
    <property type="entry name" value="PH-like_dom_sf"/>
</dbReference>
<evidence type="ECO:0000256" key="4">
    <source>
        <dbReference type="PROSITE-ProRule" id="PRU00322"/>
    </source>
</evidence>
<dbReference type="SUPFAM" id="SSF50729">
    <property type="entry name" value="PH domain-like"/>
    <property type="match status" value="5"/>
</dbReference>
<dbReference type="Gene3D" id="4.10.1060.10">
    <property type="entry name" value="Zinc finger, RanBP2-type"/>
    <property type="match status" value="1"/>
</dbReference>
<dbReference type="InterPro" id="IPR045255">
    <property type="entry name" value="RanBP1-like"/>
</dbReference>
<reference evidence="8" key="1">
    <citation type="submission" date="2018-03" db="EMBL/GenBank/DDBJ databases">
        <title>The relapsing fever spirochete Borrelia turicatae persists in the highly oxidative environment of its soft-bodied tick vector.</title>
        <authorList>
            <person name="Bourret T.J."/>
            <person name="Boyle W.K."/>
            <person name="Valenzuela J.G."/>
            <person name="Oliveira F."/>
            <person name="Lopez J.E."/>
        </authorList>
    </citation>
    <scope>NUCLEOTIDE SEQUENCE</scope>
    <source>
        <strain evidence="8">Kansas strain/isolate</strain>
        <tissue evidence="8">Salivary glands</tissue>
    </source>
</reference>
<evidence type="ECO:0000256" key="2">
    <source>
        <dbReference type="ARBA" id="ARBA00022771"/>
    </source>
</evidence>
<feature type="region of interest" description="Disordered" evidence="5">
    <location>
        <begin position="1669"/>
        <end position="1689"/>
    </location>
</feature>
<dbReference type="InterPro" id="IPR045256">
    <property type="entry name" value="RanBP1_RanBD"/>
</dbReference>
<evidence type="ECO:0000256" key="3">
    <source>
        <dbReference type="ARBA" id="ARBA00022833"/>
    </source>
</evidence>
<feature type="region of interest" description="Disordered" evidence="5">
    <location>
        <begin position="573"/>
        <end position="652"/>
    </location>
</feature>
<feature type="compositionally biased region" description="Basic and acidic residues" evidence="5">
    <location>
        <begin position="1187"/>
        <end position="1202"/>
    </location>
</feature>
<dbReference type="CDD" id="cd13179">
    <property type="entry name" value="RanBD_RanBP1"/>
    <property type="match status" value="1"/>
</dbReference>
<feature type="compositionally biased region" description="Low complexity" evidence="5">
    <location>
        <begin position="586"/>
        <end position="600"/>
    </location>
</feature>
<name>A0A2R5LK59_9ACAR</name>
<dbReference type="FunFam" id="4.10.1060.10:FF:000003">
    <property type="entry name" value="E3 SUMO-protein ligase RanBP2"/>
    <property type="match status" value="1"/>
</dbReference>
<protein>
    <submittedName>
        <fullName evidence="8">Putative nucleoporin</fullName>
    </submittedName>
</protein>
<sequence length="2093" mass="226981">MDVLAFLEATCMCAANAVEQRSILRGPMCLPPHAGTSLCSQSQANWWKAAYVLQSKSVKENLGDLRRVLQRGLEVVRGLGNHGLDVRLVVQLARTFAAKSLEHKESGNEAKMQALEGRAALYWQLVISLLEHNSGSPAAPRERLFPFTQGKAPSHEEAQSLCEEGRLFLGIRAMNADCLEEAAAIFSDLSSAHASFYLALVLKKLALQEDTNKRRLLLQRAKDSLFLTLDRTRADSKHPLTQQLRDEIEDVEEQLNISILNYNNLEDGEHYVTVTEYPGQLTSANIDTSVLCSTPRVDSSFFSRQHNHKAPAKEQQQQHLVPSPERLDSQLRSLSQTQETVIHALSQLKDANRLIVDELKQHQQFMEQILKKVEELSLRPQPSSRTRQHREDSEYVDDYGGNYEGDYDHYADCSQLESSMGGTNVPPSPHPAMGYGAYRPPAAQPYGAYPAPTLGYPLPPHHYAAPVPPAPLMGPRAMAPPPPLSHQAFYPPHNVPTGLPLAEGQGLPQFRFDITQPPPAASDGRTSAFSRLGYSPSSATLPQPIAVSSASLSMPQASTPAALKTAKSGAPHAFQIPLPSSSAAQTPPFFSAATSSPSSSEKTRVASSTPQLEGLLKGTANTSASGGNAEFPTPSPLSRRSRNISSGSDDLCDETEVEGNFKPLIPLPEEVTTCTGEEDEKVCFEERARLFRFVDKEWKERGIGVLKLLENKEGKVRLLMRRDQVLKVCANHYILGKMSLTPLLGKDTAWIWDAQDFADGEPHPEKFCVRFKTPEIASRFKDVFNKAVQQSLARVAAATTLAATTFGMSPSAPTSTHRVVSVATPTPIKTVPAASVVAAPTSTAAASAFPTTPKAAPPVSNSHSVAPGLGFVSSGDKSSATTAFTVGGGVQPDKAFPKPGFSTPAAQTFAFGAKSAVEGQAGGSGKNIFGGFTFSTPPKVKEPAPEAVKPTAVVVQSSESTKPSPFASFSFTSPTTQKEAESVDVTPSAFTLGARSEISKLSLSAAKSPTVEKPAASKLATKPRTSASTPPSAKLMTSPGEVPEEFVPNVDFAPVVPLPDLVETKTGEEEEETLFDERAKLFRFDPDSKEWKERGIGQLKILKHPQTGVCRILMRRDQVLKLCANHRILPEMKLGPMSSGSRAWAWSAQDYSDGSLRDEQLAARFKTKEQADSFKAAFEKCQQLTQAEEKAGQGKPKEESSSRGEAAQDSSTGEKQSQVHVPLSQLVQFKPKPGAWNCDACYVTCPADATACIACQTLRPGAKPPEAAPPAASPLSSLEKLAGLGKSFGTGFPVSAQTSAPTKFTFGVPSKPSSESTTPVTKPGTFVFGQAVTSPNTPTFTFGTTTGFGASKAQEEKQTTGPGVEFKFGSPQKYEFSFSGVRPRSPSKTPKSPCTPTDALDASREDEEVESPEADIYFQPVIPLPPKVQTCTGEEGEELLYSHRAKLFRWQGGEWKERGLGDIKVLLKSDVPKKIRLVMRRETVLKVCLNHNLTPEMVFSKKDERIVSWSAVDFSDGEPSPQQFALRLKTAETANEFLNAIENAKKHLGSSAEEKKNNDAVKSAVKDAASSFSFKLDSKEVTPPSGGFFSLSNRFGSPRQPVVRSLFGNTAAPAECTDEGDVKLEYEAKATEAQIALARKFQLPDNFYLYETKPPCPGCRGCDDGTPMKKGQALATSTKTASSGGTDKKPNGLFTTLAAETWNAPAAHDGGDSLFGKSDVTQLSFASLASQGASASSSFLQTSSSPKNNQPLLAGAGTPVFHGTARRRSESGGDDGEVAQGVDIHFEPVVPLPDLVELTTGEEDEESLFCHRGKLYAFHGESKQWKERAVGDIKILKHLHKPGQYRVLMRRDQVHKIACNHNITTFMKLMPLSTSANSVTWNAIDYSDGNASPENFAIRFKNVDVLKSFQDTFEACQKVIAEMPQSEADATTAEKLSNSNHCRETKDDEDHEEEEEEGADEDEEEDEEEIMFEKRVTFSVFNPSTGNYESAGMGNLTVLYDDTCYGMRIRVTADETDEVLCETLIAVQTCLRTDKVDAYWTAIDVSQNPVVRRQFRATFSSVQAVQEFSRAFDEGKECAVSAAIVETNDEPPC</sequence>
<dbReference type="InterPro" id="IPR001876">
    <property type="entry name" value="Znf_RanBP2"/>
</dbReference>
<feature type="region of interest" description="Disordered" evidence="5">
    <location>
        <begin position="957"/>
        <end position="984"/>
    </location>
</feature>
<proteinExistence type="predicted"/>
<dbReference type="SMART" id="SM00160">
    <property type="entry name" value="RanBD"/>
    <property type="match status" value="4"/>
</dbReference>